<proteinExistence type="predicted"/>
<gene>
    <name evidence="1" type="ORF">P2L57_32205</name>
</gene>
<accession>A0ABT5Z8Q7</accession>
<name>A0ABT5Z8Q7_9ACTN</name>
<keyword evidence="2" id="KW-1185">Reference proteome</keyword>
<evidence type="ECO:0000313" key="2">
    <source>
        <dbReference type="Proteomes" id="UP001220022"/>
    </source>
</evidence>
<dbReference type="RefSeq" id="WP_275820600.1">
    <property type="nucleotide sequence ID" value="NZ_BAAANM010000036.1"/>
</dbReference>
<organism evidence="1 2">
    <name type="scientific">Streptantibioticus ferralitis</name>
    <dbReference type="NCBI Taxonomy" id="236510"/>
    <lineage>
        <taxon>Bacteria</taxon>
        <taxon>Bacillati</taxon>
        <taxon>Actinomycetota</taxon>
        <taxon>Actinomycetes</taxon>
        <taxon>Kitasatosporales</taxon>
        <taxon>Streptomycetaceae</taxon>
        <taxon>Streptantibioticus</taxon>
    </lineage>
</organism>
<dbReference type="Proteomes" id="UP001220022">
    <property type="component" value="Unassembled WGS sequence"/>
</dbReference>
<comment type="caution">
    <text evidence="1">The sequence shown here is derived from an EMBL/GenBank/DDBJ whole genome shotgun (WGS) entry which is preliminary data.</text>
</comment>
<dbReference type="EMBL" id="JARHTQ010000031">
    <property type="protein sequence ID" value="MDF2260215.1"/>
    <property type="molecule type" value="Genomic_DNA"/>
</dbReference>
<protein>
    <submittedName>
        <fullName evidence="1">Uncharacterized protein</fullName>
    </submittedName>
</protein>
<reference evidence="1 2" key="1">
    <citation type="submission" date="2023-03" db="EMBL/GenBank/DDBJ databases">
        <title>Draft genome sequence of type strain Streptomyces ferralitis JCM 14344.</title>
        <authorList>
            <person name="Klaysubun C."/>
            <person name="Duangmal K."/>
        </authorList>
    </citation>
    <scope>NUCLEOTIDE SEQUENCE [LARGE SCALE GENOMIC DNA]</scope>
    <source>
        <strain evidence="1 2">JCM 14344</strain>
    </source>
</reference>
<evidence type="ECO:0000313" key="1">
    <source>
        <dbReference type="EMBL" id="MDF2260215.1"/>
    </source>
</evidence>
<sequence>MRATSAVKVRADRAMGNARESVARAAAVGSTEMTTEARVEQACADARAAVEEFRKCLDEFEFALKR</sequence>